<accession>A0AC35TUF0</accession>
<protein>
    <submittedName>
        <fullName evidence="2">Expressed conserved protein</fullName>
    </submittedName>
</protein>
<dbReference type="Proteomes" id="UP000095286">
    <property type="component" value="Unplaced"/>
</dbReference>
<name>A0AC35TUF0_9BILA</name>
<dbReference type="WBParaSite" id="RSKR_0000458600.1">
    <property type="protein sequence ID" value="RSKR_0000458600.1"/>
    <property type="gene ID" value="RSKR_0000458600"/>
</dbReference>
<reference evidence="2" key="1">
    <citation type="submission" date="2016-11" db="UniProtKB">
        <authorList>
            <consortium name="WormBaseParasite"/>
        </authorList>
    </citation>
    <scope>IDENTIFICATION</scope>
    <source>
        <strain evidence="2">KR3021</strain>
    </source>
</reference>
<proteinExistence type="predicted"/>
<evidence type="ECO:0000313" key="1">
    <source>
        <dbReference type="Proteomes" id="UP000095286"/>
    </source>
</evidence>
<sequence length="434" mass="48495">MIGKATRFKNKKSSTIQRARSNMKHRLLNRKPRTTVFHASRKYVTSLHKKIADRVLSMAEAIASSTFVATGSATSVLALHETCSGFLCKMKDSVSDSVTQLQTQNLTDKKARRMLYSFFQLFVDAVESCSILKPTIPVCETCSLFLETYSDAISDTSINVAASEEDLQKATDSSVRSFMDLFADACSSTHQQLETKLSEDCVRLIKYCQAVVPYVTKDIHATPVRSKQDTSFLFEKIISAFNAFVLLSSTTLQLPPRMYFKMDKLIQFTMPAPKLMLAVDSLIKMKSDRLKMACLRLKPANSERSLPSVSMSSKPSDTQYHTSLEDGFATPATSSFEDICRDLFGVFDDVESTTGAVRITQITSELAIPEPIPAQKAVSYHAPEEACSVSFANYIKQMESHKVALSFTILAMESLEKIIKEQNERIKLLEGWMM</sequence>
<evidence type="ECO:0000313" key="2">
    <source>
        <dbReference type="WBParaSite" id="RSKR_0000458600.1"/>
    </source>
</evidence>
<organism evidence="1 2">
    <name type="scientific">Rhabditophanes sp. KR3021</name>
    <dbReference type="NCBI Taxonomy" id="114890"/>
    <lineage>
        <taxon>Eukaryota</taxon>
        <taxon>Metazoa</taxon>
        <taxon>Ecdysozoa</taxon>
        <taxon>Nematoda</taxon>
        <taxon>Chromadorea</taxon>
        <taxon>Rhabditida</taxon>
        <taxon>Tylenchina</taxon>
        <taxon>Panagrolaimomorpha</taxon>
        <taxon>Strongyloidoidea</taxon>
        <taxon>Alloionematidae</taxon>
        <taxon>Rhabditophanes</taxon>
    </lineage>
</organism>